<dbReference type="Proteomes" id="UP000887540">
    <property type="component" value="Unplaced"/>
</dbReference>
<name>A0A914DRM0_9BILA</name>
<evidence type="ECO:0000313" key="2">
    <source>
        <dbReference type="WBParaSite" id="ACRNAN_scaffold33679.g27790.t1"/>
    </source>
</evidence>
<reference evidence="2" key="1">
    <citation type="submission" date="2022-11" db="UniProtKB">
        <authorList>
            <consortium name="WormBaseParasite"/>
        </authorList>
    </citation>
    <scope>IDENTIFICATION</scope>
</reference>
<protein>
    <submittedName>
        <fullName evidence="2">Uncharacterized protein</fullName>
    </submittedName>
</protein>
<sequence length="62" mass="6872">MGDSDVEYLHTVHFADISDNESRVIDATGDGYVPGDQEIGGNDDVSNYINIWDSEIPEEEPE</sequence>
<organism evidence="1 2">
    <name type="scientific">Acrobeloides nanus</name>
    <dbReference type="NCBI Taxonomy" id="290746"/>
    <lineage>
        <taxon>Eukaryota</taxon>
        <taxon>Metazoa</taxon>
        <taxon>Ecdysozoa</taxon>
        <taxon>Nematoda</taxon>
        <taxon>Chromadorea</taxon>
        <taxon>Rhabditida</taxon>
        <taxon>Tylenchina</taxon>
        <taxon>Cephalobomorpha</taxon>
        <taxon>Cephaloboidea</taxon>
        <taxon>Cephalobidae</taxon>
        <taxon>Acrobeloides</taxon>
    </lineage>
</organism>
<keyword evidence="1" id="KW-1185">Reference proteome</keyword>
<proteinExistence type="predicted"/>
<dbReference type="WBParaSite" id="ACRNAN_scaffold33679.g27790.t1">
    <property type="protein sequence ID" value="ACRNAN_scaffold33679.g27790.t1"/>
    <property type="gene ID" value="ACRNAN_scaffold33679.g27790"/>
</dbReference>
<accession>A0A914DRM0</accession>
<dbReference type="AlphaFoldDB" id="A0A914DRM0"/>
<evidence type="ECO:0000313" key="1">
    <source>
        <dbReference type="Proteomes" id="UP000887540"/>
    </source>
</evidence>